<dbReference type="OrthoDB" id="2316594at2759"/>
<reference evidence="1" key="1">
    <citation type="submission" date="2020-10" db="EMBL/GenBank/DDBJ databases">
        <title>Genome Sequence of Monilinia vaccinii-corymbosi Sheds Light on Mummy Berry Disease Infection of Blueberry and Mating Type.</title>
        <authorList>
            <person name="Yow A.G."/>
            <person name="Zhang Y."/>
            <person name="Bansal K."/>
            <person name="Eacker S.M."/>
            <person name="Sullivan S."/>
            <person name="Liachko I."/>
            <person name="Cubeta M.A."/>
            <person name="Rollins J.A."/>
            <person name="Ashrafi H."/>
        </authorList>
    </citation>
    <scope>NUCLEOTIDE SEQUENCE</scope>
    <source>
        <strain evidence="1">RL-1</strain>
    </source>
</reference>
<evidence type="ECO:0008006" key="3">
    <source>
        <dbReference type="Google" id="ProtNLM"/>
    </source>
</evidence>
<sequence length="541" mass="60495">MNNDAIDLLGQQFNFAFMVEHPKSNIPKKVPKSTIQREQETIDEAEYALHMKLLKGAADGNRDNQATTPIFTAPLRDQIAQYGLIGGQSHILANGKGREDPRLFYNIAAPFSTFICGSQGSGKSHTLSCFLENCLVKSHVSKVKNPLSALLFHYDGFIGDEIGNPCEAAYLASNPNINVRVLCSPTNYQAITRTYSGMNVQVKPLSIDQTDLTTQRMFGLMAVNTKDEMPLYLHSINRVLRDLRMANQATTQRPFHYGEFKQHIDALRLTPAQESPLTQRLDTLESFMPVDQRKAGSPRPKKRGSGTDWTIRVNIPTMRRYIECTANIPKAGELTIVDLSCPCVTTESASSLFNLCLSLFLEEKSDIGKVVALDEAHKYMSTSTEDALTNKLLHTIRLQRHLGTRVFISTQEPTINPALIDLCSMTIVHRFSSPEWLRVLRRHLAALDNSESSSEEDDDFTKGAVFNEIVKLQVGEGLLFAPEAIIDTGVDGYLVEKREMFESNHEENVQQQALQKLGTRYIKMKVRNRLTDDGGRSVLAA</sequence>
<keyword evidence="2" id="KW-1185">Reference proteome</keyword>
<evidence type="ECO:0000313" key="1">
    <source>
        <dbReference type="EMBL" id="QSZ29322.1"/>
    </source>
</evidence>
<organism evidence="1 2">
    <name type="scientific">Monilinia vaccinii-corymbosi</name>
    <dbReference type="NCBI Taxonomy" id="61207"/>
    <lineage>
        <taxon>Eukaryota</taxon>
        <taxon>Fungi</taxon>
        <taxon>Dikarya</taxon>
        <taxon>Ascomycota</taxon>
        <taxon>Pezizomycotina</taxon>
        <taxon>Leotiomycetes</taxon>
        <taxon>Helotiales</taxon>
        <taxon>Sclerotiniaceae</taxon>
        <taxon>Monilinia</taxon>
    </lineage>
</organism>
<dbReference type="Gene3D" id="3.40.50.300">
    <property type="entry name" value="P-loop containing nucleotide triphosphate hydrolases"/>
    <property type="match status" value="1"/>
</dbReference>
<protein>
    <recommendedName>
        <fullName evidence="3">Zona occludens toxin N-terminal domain-containing protein</fullName>
    </recommendedName>
</protein>
<proteinExistence type="predicted"/>
<dbReference type="Proteomes" id="UP000672032">
    <property type="component" value="Chromosome 1"/>
</dbReference>
<gene>
    <name evidence="1" type="ORF">DSL72_003836</name>
</gene>
<evidence type="ECO:0000313" key="2">
    <source>
        <dbReference type="Proteomes" id="UP000672032"/>
    </source>
</evidence>
<accession>A0A8A3NXU5</accession>
<name>A0A8A3NXU5_9HELO</name>
<dbReference type="InterPro" id="IPR027417">
    <property type="entry name" value="P-loop_NTPase"/>
</dbReference>
<dbReference type="EMBL" id="CP063405">
    <property type="protein sequence ID" value="QSZ29322.1"/>
    <property type="molecule type" value="Genomic_DNA"/>
</dbReference>
<dbReference type="AlphaFoldDB" id="A0A8A3NXU5"/>
<dbReference type="SUPFAM" id="SSF52540">
    <property type="entry name" value="P-loop containing nucleoside triphosphate hydrolases"/>
    <property type="match status" value="1"/>
</dbReference>